<dbReference type="Proteomes" id="UP000283254">
    <property type="component" value="Unassembled WGS sequence"/>
</dbReference>
<evidence type="ECO:0000313" key="1">
    <source>
        <dbReference type="EMBL" id="RNF29546.1"/>
    </source>
</evidence>
<organism evidence="1 2">
    <name type="scientific">Massilia aurea</name>
    <dbReference type="NCBI Taxonomy" id="373040"/>
    <lineage>
        <taxon>Bacteria</taxon>
        <taxon>Pseudomonadati</taxon>
        <taxon>Pseudomonadota</taxon>
        <taxon>Betaproteobacteria</taxon>
        <taxon>Burkholderiales</taxon>
        <taxon>Oxalobacteraceae</taxon>
        <taxon>Telluria group</taxon>
        <taxon>Massilia</taxon>
    </lineage>
</organism>
<proteinExistence type="predicted"/>
<reference evidence="1" key="1">
    <citation type="submission" date="2014-10" db="EMBL/GenBank/DDBJ databases">
        <title>Massilia sp. genome.</title>
        <authorList>
            <person name="Xu B."/>
            <person name="Dai L."/>
            <person name="Huang Z."/>
        </authorList>
    </citation>
    <scope>NUCLEOTIDE SEQUENCE [LARGE SCALE GENOMIC DNA]</scope>
    <source>
        <strain evidence="1">CFS-1</strain>
    </source>
</reference>
<comment type="caution">
    <text evidence="1">The sequence shown here is derived from an EMBL/GenBank/DDBJ whole genome shotgun (WGS) entry which is preliminary data.</text>
</comment>
<gene>
    <name evidence="1" type="ORF">NM04_17440</name>
</gene>
<keyword evidence="2" id="KW-1185">Reference proteome</keyword>
<dbReference type="AlphaFoldDB" id="A0A422QHW3"/>
<evidence type="ECO:0000313" key="2">
    <source>
        <dbReference type="Proteomes" id="UP000283254"/>
    </source>
</evidence>
<protein>
    <submittedName>
        <fullName evidence="1">Uncharacterized protein</fullName>
    </submittedName>
</protein>
<dbReference type="EMBL" id="JSAB01000193">
    <property type="protein sequence ID" value="RNF29546.1"/>
    <property type="molecule type" value="Genomic_DNA"/>
</dbReference>
<name>A0A422QHW3_9BURK</name>
<accession>A0A422QHW3</accession>
<sequence>MHKQLQVLSLNQQIVMKQNCQMLIPTRNQTLQNETNPRDFGYFIISRLIPEKFSRYYVA</sequence>